<evidence type="ECO:0000313" key="3">
    <source>
        <dbReference type="Proteomes" id="UP001235939"/>
    </source>
</evidence>
<gene>
    <name evidence="2" type="ORF">LAZ67_5000223</name>
</gene>
<organism evidence="2 3">
    <name type="scientific">Cordylochernes scorpioides</name>
    <dbReference type="NCBI Taxonomy" id="51811"/>
    <lineage>
        <taxon>Eukaryota</taxon>
        <taxon>Metazoa</taxon>
        <taxon>Ecdysozoa</taxon>
        <taxon>Arthropoda</taxon>
        <taxon>Chelicerata</taxon>
        <taxon>Arachnida</taxon>
        <taxon>Pseudoscorpiones</taxon>
        <taxon>Cheliferoidea</taxon>
        <taxon>Chernetidae</taxon>
        <taxon>Cordylochernes</taxon>
    </lineage>
</organism>
<dbReference type="Gene3D" id="3.30.420.10">
    <property type="entry name" value="Ribonuclease H-like superfamily/Ribonuclease H"/>
    <property type="match status" value="2"/>
</dbReference>
<reference evidence="2 3" key="1">
    <citation type="submission" date="2022-01" db="EMBL/GenBank/DDBJ databases">
        <title>A chromosomal length assembly of Cordylochernes scorpioides.</title>
        <authorList>
            <person name="Zeh D."/>
            <person name="Zeh J."/>
        </authorList>
    </citation>
    <scope>NUCLEOTIDE SEQUENCE [LARGE SCALE GENOMIC DNA]</scope>
    <source>
        <strain evidence="2">IN4F17</strain>
        <tissue evidence="2">Whole Body</tissue>
    </source>
</reference>
<name>A0ABY6KHR2_9ARAC</name>
<dbReference type="InterPro" id="IPR036397">
    <property type="entry name" value="RNaseH_sf"/>
</dbReference>
<feature type="region of interest" description="Disordered" evidence="1">
    <location>
        <begin position="1"/>
        <end position="32"/>
    </location>
</feature>
<protein>
    <recommendedName>
        <fullName evidence="4">Transposase</fullName>
    </recommendedName>
</protein>
<dbReference type="Proteomes" id="UP001235939">
    <property type="component" value="Chromosome 05"/>
</dbReference>
<dbReference type="InterPro" id="IPR052709">
    <property type="entry name" value="Transposase-MT_Hybrid"/>
</dbReference>
<dbReference type="InterPro" id="IPR001888">
    <property type="entry name" value="Transposase_1"/>
</dbReference>
<dbReference type="Pfam" id="PF01359">
    <property type="entry name" value="Transposase_1"/>
    <property type="match status" value="2"/>
</dbReference>
<evidence type="ECO:0000256" key="1">
    <source>
        <dbReference type="SAM" id="MobiDB-lite"/>
    </source>
</evidence>
<dbReference type="PANTHER" id="PTHR46060:SF1">
    <property type="entry name" value="MARINER MOS1 TRANSPOSASE-LIKE PROTEIN"/>
    <property type="match status" value="1"/>
</dbReference>
<accession>A0ABY6KHR2</accession>
<evidence type="ECO:0000313" key="2">
    <source>
        <dbReference type="EMBL" id="UYV67322.1"/>
    </source>
</evidence>
<evidence type="ECO:0008006" key="4">
    <source>
        <dbReference type="Google" id="ProtNLM"/>
    </source>
</evidence>
<dbReference type="EMBL" id="CP092867">
    <property type="protein sequence ID" value="UYV67322.1"/>
    <property type="molecule type" value="Genomic_DNA"/>
</dbReference>
<feature type="compositionally biased region" description="Basic and acidic residues" evidence="1">
    <location>
        <begin position="1"/>
        <end position="11"/>
    </location>
</feature>
<proteinExistence type="predicted"/>
<sequence length="243" mass="27753">MDETWAHHFTPESKQQSMQWRHFGSPPPKKAKTVPTAGKVMVSVFWDSEGVLLLDFLNKGQTITGNYYANFVKQLREAIKEKRSGKLSRKIVYHQDNAPSHRSLQAMAAIYDSGFELLLHAPYSPDLAPSDFHLFPHLKKSLSGIHFRSDEEVIDAVTSFFESLETSFFLEGIIALEHRWKNGSHFDNPKNRATYGYPGQASSSMAKPNILGEKIMLCSWWDQLGVVYYELLQPNKRIIGEVY</sequence>
<keyword evidence="3" id="KW-1185">Reference proteome</keyword>
<dbReference type="PANTHER" id="PTHR46060">
    <property type="entry name" value="MARINER MOS1 TRANSPOSASE-LIKE PROTEIN"/>
    <property type="match status" value="1"/>
</dbReference>